<name>A0ABS3JB50_9HYPH</name>
<dbReference type="CDD" id="cd01597">
    <property type="entry name" value="pCLME"/>
    <property type="match status" value="1"/>
</dbReference>
<dbReference type="Pfam" id="PF10397">
    <property type="entry name" value="ADSL_C"/>
    <property type="match status" value="1"/>
</dbReference>
<dbReference type="RefSeq" id="WP_207352821.1">
    <property type="nucleotide sequence ID" value="NZ_JAFMPY010000033.1"/>
</dbReference>
<keyword evidence="1 3" id="KW-0456">Lyase</keyword>
<dbReference type="Pfam" id="PF00206">
    <property type="entry name" value="Lyase_1"/>
    <property type="match status" value="1"/>
</dbReference>
<dbReference type="InterPro" id="IPR000362">
    <property type="entry name" value="Fumarate_lyase_fam"/>
</dbReference>
<dbReference type="InterPro" id="IPR008948">
    <property type="entry name" value="L-Aspartase-like"/>
</dbReference>
<protein>
    <submittedName>
        <fullName evidence="3">Adenylosuccinate lyase</fullName>
        <ecNumber evidence="3">4.3.2.2</ecNumber>
    </submittedName>
</protein>
<dbReference type="InterPro" id="IPR022761">
    <property type="entry name" value="Fumarate_lyase_N"/>
</dbReference>
<evidence type="ECO:0000313" key="4">
    <source>
        <dbReference type="Proteomes" id="UP000664288"/>
    </source>
</evidence>
<dbReference type="PANTHER" id="PTHR43172">
    <property type="entry name" value="ADENYLOSUCCINATE LYASE"/>
    <property type="match status" value="1"/>
</dbReference>
<evidence type="ECO:0000313" key="3">
    <source>
        <dbReference type="EMBL" id="MBO0906188.1"/>
    </source>
</evidence>
<dbReference type="PANTHER" id="PTHR43172:SF1">
    <property type="entry name" value="ADENYLOSUCCINATE LYASE"/>
    <property type="match status" value="1"/>
</dbReference>
<dbReference type="Gene3D" id="1.10.40.30">
    <property type="entry name" value="Fumarase/aspartase (C-terminal domain)"/>
    <property type="match status" value="1"/>
</dbReference>
<dbReference type="NCBIfam" id="TIGR00928">
    <property type="entry name" value="purB"/>
    <property type="match status" value="1"/>
</dbReference>
<dbReference type="GO" id="GO:0016829">
    <property type="term" value="F:lyase activity"/>
    <property type="evidence" value="ECO:0007669"/>
    <property type="project" value="UniProtKB-KW"/>
</dbReference>
<feature type="domain" description="Adenylosuccinate lyase C-terminal" evidence="2">
    <location>
        <begin position="365"/>
        <end position="444"/>
    </location>
</feature>
<sequence length="471" mass="51538">MNVSVFDMTTMQHLWSTPEVREIFSERNRLQKWLDFEAALALTQAELGVVPKAAAEEIAAAADIDRIDLQAVAAEVRRIKHTLVPLLKGMQAGLSRDAVEYLHYGATTQDVVDTGLVLQLREFDRVVRRDLGAVGRQLIRLAEEHRDTVMVGRTHGVQALPITFGHKCAIWLDELSRHAERLDQAGPRVFVIMLVGAVGTQASYGPRAAEIEAGTAKRLGLGASDISWAPSRDRIAEYVTLLAMIAGTLGKIGNELFNLQRNEFAEVEEGFTEGKLGSSTMPHKRNPVAAENVAMLSRSVRYSAAMMLEAMVQEHERDGIAWKSEWKAVPEACLVTGAILMQAEALLKGLRIDRKAMDRNVALMKGYLLSEKVMLELGERVGKNTAHEWLYEASMQGIQKGTSFGDALAAHPHIADAFTAEEIDQLTEPSGYLGTVGEAIDRVVAREKDAAWLADAGAGPQASSPPVRRTA</sequence>
<dbReference type="SMART" id="SM00998">
    <property type="entry name" value="ADSL_C"/>
    <property type="match status" value="1"/>
</dbReference>
<dbReference type="InterPro" id="IPR004769">
    <property type="entry name" value="Pur_lyase"/>
</dbReference>
<evidence type="ECO:0000259" key="2">
    <source>
        <dbReference type="SMART" id="SM00998"/>
    </source>
</evidence>
<dbReference type="EC" id="4.3.2.2" evidence="3"/>
<dbReference type="Proteomes" id="UP000664288">
    <property type="component" value="Unassembled WGS sequence"/>
</dbReference>
<gene>
    <name evidence="3" type="primary">purB</name>
    <name evidence="3" type="ORF">J1C47_21270</name>
</gene>
<dbReference type="InterPro" id="IPR019468">
    <property type="entry name" value="AdenyloSucc_lyase_C"/>
</dbReference>
<evidence type="ECO:0000256" key="1">
    <source>
        <dbReference type="ARBA" id="ARBA00023239"/>
    </source>
</evidence>
<dbReference type="SUPFAM" id="SSF48557">
    <property type="entry name" value="L-aspartase-like"/>
    <property type="match status" value="1"/>
</dbReference>
<dbReference type="PROSITE" id="PS00163">
    <property type="entry name" value="FUMARATE_LYASES"/>
    <property type="match status" value="1"/>
</dbReference>
<comment type="caution">
    <text evidence="3">The sequence shown here is derived from an EMBL/GenBank/DDBJ whole genome shotgun (WGS) entry which is preliminary data.</text>
</comment>
<dbReference type="InterPro" id="IPR020557">
    <property type="entry name" value="Fumarate_lyase_CS"/>
</dbReference>
<reference evidence="3 4" key="1">
    <citation type="submission" date="2021-03" db="EMBL/GenBank/DDBJ databases">
        <title>Whole genome sequence of Jiella sp. MQZ13P-4.</title>
        <authorList>
            <person name="Tuo L."/>
        </authorList>
    </citation>
    <scope>NUCLEOTIDE SEQUENCE [LARGE SCALE GENOMIC DNA]</scope>
    <source>
        <strain evidence="3 4">MQZ13P-4</strain>
    </source>
</reference>
<organism evidence="3 4">
    <name type="scientific">Jiella sonneratiae</name>
    <dbReference type="NCBI Taxonomy" id="2816856"/>
    <lineage>
        <taxon>Bacteria</taxon>
        <taxon>Pseudomonadati</taxon>
        <taxon>Pseudomonadota</taxon>
        <taxon>Alphaproteobacteria</taxon>
        <taxon>Hyphomicrobiales</taxon>
        <taxon>Aurantimonadaceae</taxon>
        <taxon>Jiella</taxon>
    </lineage>
</organism>
<accession>A0ABS3JB50</accession>
<keyword evidence="4" id="KW-1185">Reference proteome</keyword>
<dbReference type="EMBL" id="JAFMPY010000033">
    <property type="protein sequence ID" value="MBO0906188.1"/>
    <property type="molecule type" value="Genomic_DNA"/>
</dbReference>
<dbReference type="Gene3D" id="1.20.200.10">
    <property type="entry name" value="Fumarase/aspartase (Central domain)"/>
    <property type="match status" value="1"/>
</dbReference>
<dbReference type="PRINTS" id="PR00149">
    <property type="entry name" value="FUMRATELYASE"/>
</dbReference>
<proteinExistence type="predicted"/>
<dbReference type="PRINTS" id="PR00145">
    <property type="entry name" value="ARGSUCLYASE"/>
</dbReference>